<evidence type="ECO:0000313" key="6">
    <source>
        <dbReference type="Proteomes" id="UP000188604"/>
    </source>
</evidence>
<dbReference type="EMBL" id="CP014691">
    <property type="protein sequence ID" value="AQS88449.1"/>
    <property type="molecule type" value="Genomic_DNA"/>
</dbReference>
<sequence length="268" mass="29385">MTEPAIWLRDVHKAFGASPVLKGISLDIPPGEVVCVLGSSGSGKTTLLRCIAQLETPERGLIVMNGELLGQQEHRGRLVPRSPRDIARHRLQAGMVFQRFNLFAHMTALQNVIEGPTRVQKRPVADVRAEALDLLRQVGMEHRTGHYPSQLSGGQQQRVAIARALALHPSVMLFDEPTSALDPESVSDVLAVMKTVAASGVTMLVVTHELAFAREVADRILFMDGGTIVEDAPAETFFDHPRHERTKAFLSAVPGHRPRTDAFQETTQ</sequence>
<evidence type="ECO:0000256" key="3">
    <source>
        <dbReference type="ARBA" id="ARBA00022741"/>
    </source>
</evidence>
<dbReference type="InterPro" id="IPR003439">
    <property type="entry name" value="ABC_transporter-like_ATP-bd"/>
</dbReference>
<evidence type="ECO:0000256" key="1">
    <source>
        <dbReference type="ARBA" id="ARBA00005417"/>
    </source>
</evidence>
<dbReference type="KEGG" id="nch:A0U93_11460"/>
<dbReference type="Pfam" id="PF00005">
    <property type="entry name" value="ABC_tran"/>
    <property type="match status" value="1"/>
</dbReference>
<protein>
    <submittedName>
        <fullName evidence="5">Ectoine/hydroxyectoine ABC transporter ATP-binding protein EhuA</fullName>
    </submittedName>
</protein>
<keyword evidence="3" id="KW-0547">Nucleotide-binding</keyword>
<dbReference type="GO" id="GO:0015424">
    <property type="term" value="F:ABC-type amino acid transporter activity"/>
    <property type="evidence" value="ECO:0007669"/>
    <property type="project" value="InterPro"/>
</dbReference>
<dbReference type="PANTHER" id="PTHR43166">
    <property type="entry name" value="AMINO ACID IMPORT ATP-BINDING PROTEIN"/>
    <property type="match status" value="1"/>
</dbReference>
<dbReference type="STRING" id="320497.A0U93_11460"/>
<dbReference type="Proteomes" id="UP000188604">
    <property type="component" value="Chromosome"/>
</dbReference>
<dbReference type="InterPro" id="IPR050086">
    <property type="entry name" value="MetN_ABC_transporter-like"/>
</dbReference>
<keyword evidence="2" id="KW-0813">Transport</keyword>
<dbReference type="RefSeq" id="WP_077807481.1">
    <property type="nucleotide sequence ID" value="NZ_BJXS01000005.1"/>
</dbReference>
<dbReference type="GO" id="GO:0016887">
    <property type="term" value="F:ATP hydrolysis activity"/>
    <property type="evidence" value="ECO:0007669"/>
    <property type="project" value="InterPro"/>
</dbReference>
<dbReference type="GO" id="GO:0005524">
    <property type="term" value="F:ATP binding"/>
    <property type="evidence" value="ECO:0007669"/>
    <property type="project" value="UniProtKB-KW"/>
</dbReference>
<dbReference type="Gene3D" id="3.40.50.300">
    <property type="entry name" value="P-loop containing nucleotide triphosphate hydrolases"/>
    <property type="match status" value="1"/>
</dbReference>
<dbReference type="InterPro" id="IPR030679">
    <property type="entry name" value="ABC_ATPase_HisP-typ"/>
</dbReference>
<dbReference type="PIRSF" id="PIRSF039085">
    <property type="entry name" value="ABC_ATPase_HisP"/>
    <property type="match status" value="1"/>
</dbReference>
<dbReference type="PANTHER" id="PTHR43166:SF4">
    <property type="entry name" value="PHOSPHONATES IMPORT ATP-BINDING PROTEIN PHNC"/>
    <property type="match status" value="1"/>
</dbReference>
<evidence type="ECO:0000256" key="2">
    <source>
        <dbReference type="ARBA" id="ARBA00022448"/>
    </source>
</evidence>
<dbReference type="OrthoDB" id="9802264at2"/>
<proteinExistence type="inferred from homology"/>
<dbReference type="SUPFAM" id="SSF52540">
    <property type="entry name" value="P-loop containing nucleoside triphosphate hydrolases"/>
    <property type="match status" value="1"/>
</dbReference>
<dbReference type="CDD" id="cd03262">
    <property type="entry name" value="ABC_HisP_GlnQ"/>
    <property type="match status" value="1"/>
</dbReference>
<gene>
    <name evidence="5" type="ORF">A0U93_11460</name>
</gene>
<dbReference type="InterPro" id="IPR003593">
    <property type="entry name" value="AAA+_ATPase"/>
</dbReference>
<dbReference type="SMART" id="SM00382">
    <property type="entry name" value="AAA"/>
    <property type="match status" value="1"/>
</dbReference>
<name>A0A1U9KRW2_9PROT</name>
<dbReference type="InterPro" id="IPR027417">
    <property type="entry name" value="P-loop_NTPase"/>
</dbReference>
<keyword evidence="4 5" id="KW-0067">ATP-binding</keyword>
<dbReference type="InterPro" id="IPR017871">
    <property type="entry name" value="ABC_transporter-like_CS"/>
</dbReference>
<dbReference type="AlphaFoldDB" id="A0A1U9KRW2"/>
<accession>A0A1U9KRW2</accession>
<comment type="similarity">
    <text evidence="1">Belongs to the ABC transporter superfamily.</text>
</comment>
<dbReference type="PROSITE" id="PS00211">
    <property type="entry name" value="ABC_TRANSPORTER_1"/>
    <property type="match status" value="1"/>
</dbReference>
<organism evidence="5 6">
    <name type="scientific">Neoasaia chiangmaiensis</name>
    <dbReference type="NCBI Taxonomy" id="320497"/>
    <lineage>
        <taxon>Bacteria</taxon>
        <taxon>Pseudomonadati</taxon>
        <taxon>Pseudomonadota</taxon>
        <taxon>Alphaproteobacteria</taxon>
        <taxon>Acetobacterales</taxon>
        <taxon>Acetobacteraceae</taxon>
        <taxon>Neoasaia</taxon>
    </lineage>
</organism>
<reference evidence="5 6" key="1">
    <citation type="submission" date="2016-03" db="EMBL/GenBank/DDBJ databases">
        <title>Acetic acid bacteria sequencing.</title>
        <authorList>
            <person name="Brandt J."/>
            <person name="Jakob F."/>
            <person name="Vogel R.F."/>
        </authorList>
    </citation>
    <scope>NUCLEOTIDE SEQUENCE [LARGE SCALE GENOMIC DNA]</scope>
    <source>
        <strain evidence="5 6">NBRC 101099</strain>
    </source>
</reference>
<evidence type="ECO:0000313" key="5">
    <source>
        <dbReference type="EMBL" id="AQS88449.1"/>
    </source>
</evidence>
<evidence type="ECO:0000256" key="4">
    <source>
        <dbReference type="ARBA" id="ARBA00022840"/>
    </source>
</evidence>
<keyword evidence="6" id="KW-1185">Reference proteome</keyword>
<dbReference type="PROSITE" id="PS50893">
    <property type="entry name" value="ABC_TRANSPORTER_2"/>
    <property type="match status" value="1"/>
</dbReference>